<sequence>MFLCQIPQLLHNHDTSPETQTNRSRSSQSRDLWITGHSENFLQFWLDFVCFLQTFPPSPLFTSVSLHTHFLILFSPALSSSPPFLSVSRLPSLPFSFHLAYPLLSNLLRTKNLWPEHDISLCLCILPFSPSCVCLVHLDCKLWDQGPSSPLCWVSSSWLIVLLTGAELNSVLLNPNPVEKCFWIASELVSLRFFL</sequence>
<proteinExistence type="predicted"/>
<protein>
    <submittedName>
        <fullName evidence="1">Uncharacterized protein</fullName>
    </submittedName>
</protein>
<dbReference type="AlphaFoldDB" id="A0A8C0IYR2"/>
<reference evidence="1" key="2">
    <citation type="submission" date="2025-09" db="UniProtKB">
        <authorList>
            <consortium name="Ensembl"/>
        </authorList>
    </citation>
    <scope>IDENTIFICATION</scope>
</reference>
<evidence type="ECO:0000313" key="1">
    <source>
        <dbReference type="Ensembl" id="ENSCABP00000024256.1"/>
    </source>
</evidence>
<dbReference type="Proteomes" id="UP000694404">
    <property type="component" value="Unplaced"/>
</dbReference>
<organism evidence="1 2">
    <name type="scientific">Chelonoidis abingdonii</name>
    <name type="common">Abingdon island giant tortoise</name>
    <name type="synonym">Testudo abingdonii</name>
    <dbReference type="NCBI Taxonomy" id="106734"/>
    <lineage>
        <taxon>Eukaryota</taxon>
        <taxon>Metazoa</taxon>
        <taxon>Chordata</taxon>
        <taxon>Craniata</taxon>
        <taxon>Vertebrata</taxon>
        <taxon>Euteleostomi</taxon>
        <taxon>Archelosauria</taxon>
        <taxon>Testudinata</taxon>
        <taxon>Testudines</taxon>
        <taxon>Cryptodira</taxon>
        <taxon>Durocryptodira</taxon>
        <taxon>Testudinoidea</taxon>
        <taxon>Testudinidae</taxon>
        <taxon>Chelonoidis</taxon>
    </lineage>
</organism>
<keyword evidence="2" id="KW-1185">Reference proteome</keyword>
<accession>A0A8C0IYR2</accession>
<name>A0A8C0IYR2_CHEAB</name>
<evidence type="ECO:0000313" key="2">
    <source>
        <dbReference type="Proteomes" id="UP000694404"/>
    </source>
</evidence>
<dbReference type="Ensembl" id="ENSCABT00000026580.1">
    <property type="protein sequence ID" value="ENSCABP00000024256.1"/>
    <property type="gene ID" value="ENSCABG00000017886.1"/>
</dbReference>
<reference evidence="1" key="1">
    <citation type="submission" date="2025-08" db="UniProtKB">
        <authorList>
            <consortium name="Ensembl"/>
        </authorList>
    </citation>
    <scope>IDENTIFICATION</scope>
</reference>